<dbReference type="InterPro" id="IPR005576">
    <property type="entry name" value="Rpb7-like_N"/>
</dbReference>
<dbReference type="InterPro" id="IPR036898">
    <property type="entry name" value="RNA_pol_Rpb7-like_N_sf"/>
</dbReference>
<dbReference type="InterPro" id="IPR013238">
    <property type="entry name" value="RNA_pol_III_Rbc25"/>
</dbReference>
<evidence type="ECO:0000259" key="8">
    <source>
        <dbReference type="Pfam" id="PF03876"/>
    </source>
</evidence>
<keyword evidence="3 6" id="KW-0240">DNA-directed RNA polymerase</keyword>
<feature type="domain" description="RNA polymerase III subunit Rpc25" evidence="9">
    <location>
        <begin position="288"/>
        <end position="391"/>
    </location>
</feature>
<dbReference type="Pfam" id="PF08292">
    <property type="entry name" value="RNA_pol_Rbc25"/>
    <property type="match status" value="1"/>
</dbReference>
<dbReference type="SUPFAM" id="SSF88798">
    <property type="entry name" value="N-terminal, heterodimerisation domain of RBP7 (RpoE)"/>
    <property type="match status" value="1"/>
</dbReference>
<comment type="caution">
    <text evidence="10">The sequence shown here is derived from an EMBL/GenBank/DDBJ whole genome shotgun (WGS) entry which is preliminary data.</text>
</comment>
<feature type="domain" description="RNA polymerase Rpb7-like N-terminal" evidence="8">
    <location>
        <begin position="213"/>
        <end position="269"/>
    </location>
</feature>
<dbReference type="Pfam" id="PF03876">
    <property type="entry name" value="SHS2_Rpb7-N"/>
    <property type="match status" value="1"/>
</dbReference>
<keyword evidence="5 6" id="KW-0539">Nucleus</keyword>
<evidence type="ECO:0000256" key="6">
    <source>
        <dbReference type="RuleBase" id="RU369086"/>
    </source>
</evidence>
<name>A0A8J5HTK4_ZINOF</name>
<keyword evidence="4 6" id="KW-0804">Transcription</keyword>
<dbReference type="GO" id="GO:0006384">
    <property type="term" value="P:transcription initiation at RNA polymerase III promoter"/>
    <property type="evidence" value="ECO:0007669"/>
    <property type="project" value="TreeGrafter"/>
</dbReference>
<dbReference type="PANTHER" id="PTHR12709:SF1">
    <property type="entry name" value="DNA-DIRECTED RNA POLYMERASE III SUBUNIT RPC8"/>
    <property type="match status" value="1"/>
</dbReference>
<evidence type="ECO:0000256" key="5">
    <source>
        <dbReference type="ARBA" id="ARBA00023242"/>
    </source>
</evidence>
<evidence type="ECO:0000313" key="10">
    <source>
        <dbReference type="EMBL" id="KAG6523083.1"/>
    </source>
</evidence>
<evidence type="ECO:0000256" key="4">
    <source>
        <dbReference type="ARBA" id="ARBA00023163"/>
    </source>
</evidence>
<dbReference type="PANTHER" id="PTHR12709">
    <property type="entry name" value="DNA-DIRECTED RNA POLYMERASE II, III"/>
    <property type="match status" value="1"/>
</dbReference>
<keyword evidence="11" id="KW-1185">Reference proteome</keyword>
<dbReference type="SUPFAM" id="SSF50249">
    <property type="entry name" value="Nucleic acid-binding proteins"/>
    <property type="match status" value="1"/>
</dbReference>
<dbReference type="Proteomes" id="UP000734854">
    <property type="component" value="Unassembled WGS sequence"/>
</dbReference>
<dbReference type="EMBL" id="JACMSC010000004">
    <property type="protein sequence ID" value="KAG6523083.1"/>
    <property type="molecule type" value="Genomic_DNA"/>
</dbReference>
<dbReference type="AlphaFoldDB" id="A0A8J5HTK4"/>
<dbReference type="Gene3D" id="2.40.50.140">
    <property type="entry name" value="Nucleic acid-binding proteins"/>
    <property type="match status" value="1"/>
</dbReference>
<dbReference type="CDD" id="cd04330">
    <property type="entry name" value="RNAP_III_Rpc25_N"/>
    <property type="match status" value="1"/>
</dbReference>
<comment type="similarity">
    <text evidence="2">Belongs to the eukaryotic RPB7/RPC8 RNA polymerase subunit family.</text>
</comment>
<evidence type="ECO:0000256" key="3">
    <source>
        <dbReference type="ARBA" id="ARBA00022478"/>
    </source>
</evidence>
<sequence>MSNAFEYRWSQRGYRRLSSQQHSFDLAENIEMTAVTTTTTTTTSFPRTLKRSKTTRDVKAHPVMRILQAPSKKETTRPEFLRYLEYVREADRREKGTTPSLLARPLSARTILFVAHEEQKVSAPPPRADRQSRRLHASHHSFPIPSLRASAARRCRDKPRYLEQDHQVFRRRQQYFPSRNRHSGLTLQVPTVILLVRRSPVRPGRMFCLSLIEHNLRLPPHLLNRPLVDAIKDELERLYLDKVITNLGLCISVYDIQSLEGGFIYPGEGSSTYKVVFRLLIFRPFVGEVICAKLKASDATGLHLTLGFFNDIHVPVHLLPKESEVGEDGIWVWKHEFGDLAMDLDEEVNVRVTKINYPSSPLEQDANAQPFAPMQIIGEIYGDGLGLISWWAD</sequence>
<dbReference type="InterPro" id="IPR045113">
    <property type="entry name" value="Rpb7-like"/>
</dbReference>
<feature type="region of interest" description="Disordered" evidence="7">
    <location>
        <begin position="118"/>
        <end position="138"/>
    </location>
</feature>
<evidence type="ECO:0000313" key="11">
    <source>
        <dbReference type="Proteomes" id="UP000734854"/>
    </source>
</evidence>
<evidence type="ECO:0000256" key="2">
    <source>
        <dbReference type="ARBA" id="ARBA00009307"/>
    </source>
</evidence>
<proteinExistence type="inferred from homology"/>
<reference evidence="10 11" key="1">
    <citation type="submission" date="2020-08" db="EMBL/GenBank/DDBJ databases">
        <title>Plant Genome Project.</title>
        <authorList>
            <person name="Zhang R.-G."/>
        </authorList>
    </citation>
    <scope>NUCLEOTIDE SEQUENCE [LARGE SCALE GENOMIC DNA]</scope>
    <source>
        <tissue evidence="10">Rhizome</tissue>
    </source>
</reference>
<accession>A0A8J5HTK4</accession>
<dbReference type="FunFam" id="3.30.1490.120:FF:000002">
    <property type="entry name" value="DNA-directed RNA polymerase III subunit RPC8"/>
    <property type="match status" value="1"/>
</dbReference>
<dbReference type="Gene3D" id="3.30.1490.120">
    <property type="entry name" value="RNA polymerase Rpb7-like, N-terminal domain"/>
    <property type="match status" value="1"/>
</dbReference>
<dbReference type="GO" id="GO:0005666">
    <property type="term" value="C:RNA polymerase III complex"/>
    <property type="evidence" value="ECO:0007669"/>
    <property type="project" value="TreeGrafter"/>
</dbReference>
<protein>
    <recommendedName>
        <fullName evidence="6">DNA-directed RNA polymerase subunit</fullName>
    </recommendedName>
</protein>
<evidence type="ECO:0000256" key="7">
    <source>
        <dbReference type="SAM" id="MobiDB-lite"/>
    </source>
</evidence>
<dbReference type="InterPro" id="IPR012340">
    <property type="entry name" value="NA-bd_OB-fold"/>
</dbReference>
<gene>
    <name evidence="10" type="ORF">ZIOFF_012936</name>
</gene>
<organism evidence="10 11">
    <name type="scientific">Zingiber officinale</name>
    <name type="common">Ginger</name>
    <name type="synonym">Amomum zingiber</name>
    <dbReference type="NCBI Taxonomy" id="94328"/>
    <lineage>
        <taxon>Eukaryota</taxon>
        <taxon>Viridiplantae</taxon>
        <taxon>Streptophyta</taxon>
        <taxon>Embryophyta</taxon>
        <taxon>Tracheophyta</taxon>
        <taxon>Spermatophyta</taxon>
        <taxon>Magnoliopsida</taxon>
        <taxon>Liliopsida</taxon>
        <taxon>Zingiberales</taxon>
        <taxon>Zingiberaceae</taxon>
        <taxon>Zingiber</taxon>
    </lineage>
</organism>
<evidence type="ECO:0000259" key="9">
    <source>
        <dbReference type="Pfam" id="PF08292"/>
    </source>
</evidence>
<comment type="subcellular location">
    <subcellularLocation>
        <location evidence="1 6">Nucleus</location>
    </subcellularLocation>
</comment>
<evidence type="ECO:0000256" key="1">
    <source>
        <dbReference type="ARBA" id="ARBA00004123"/>
    </source>
</evidence>
<comment type="function">
    <text evidence="6">DNA-dependent RNA polymerase which catalyzes the transcription of DNA into RNA using the four ribonucleoside triphosphates as substrates.</text>
</comment>